<dbReference type="EMBL" id="CM007647">
    <property type="protein sequence ID" value="ONM10790.1"/>
    <property type="molecule type" value="Genomic_DNA"/>
</dbReference>
<sequence>MTAFRCLFSFVKNKETSVQTFLNNMSMEDNFHTPLSLQAAQEYETFSEIVEQMMVAREDADRWIYPWGNSKFSSSKFYSLSFTSIEPPPPFLWWQSKVCKKIKVFIWLVFRDRIISKNLLKRKGFMNAASDPHSVLCDSNYKETNFHLLFESPFSWNCWQYVGIQWNLELDFFRMLEDTKNVLAGASSWKLWLW</sequence>
<dbReference type="AlphaFoldDB" id="A0A1D6L9C4"/>
<reference evidence="2" key="1">
    <citation type="submission" date="2015-12" db="EMBL/GenBank/DDBJ databases">
        <title>Update maize B73 reference genome by single molecule sequencing technologies.</title>
        <authorList>
            <consortium name="Maize Genome Sequencing Project"/>
            <person name="Ware D."/>
        </authorList>
    </citation>
    <scope>NUCLEOTIDE SEQUENCE [LARGE SCALE GENOMIC DNA]</scope>
    <source>
        <tissue evidence="2">Seedling</tissue>
    </source>
</reference>
<proteinExistence type="predicted"/>
<dbReference type="InterPro" id="IPR026960">
    <property type="entry name" value="RVT-Znf"/>
</dbReference>
<feature type="domain" description="Reverse transcriptase zinc-binding" evidence="1">
    <location>
        <begin position="72"/>
        <end position="159"/>
    </location>
</feature>
<dbReference type="InParanoid" id="A0A1D6L9C4"/>
<accession>A0A1D6L9C4</accession>
<evidence type="ECO:0000313" key="2">
    <source>
        <dbReference type="EMBL" id="ONM10790.1"/>
    </source>
</evidence>
<gene>
    <name evidence="2" type="ORF">ZEAMMB73_Zm00001d034619</name>
</gene>
<dbReference type="ExpressionAtlas" id="A0A1D6L9C4">
    <property type="expression patterns" value="baseline and differential"/>
</dbReference>
<organism evidence="2">
    <name type="scientific">Zea mays</name>
    <name type="common">Maize</name>
    <dbReference type="NCBI Taxonomy" id="4577"/>
    <lineage>
        <taxon>Eukaryota</taxon>
        <taxon>Viridiplantae</taxon>
        <taxon>Streptophyta</taxon>
        <taxon>Embryophyta</taxon>
        <taxon>Tracheophyta</taxon>
        <taxon>Spermatophyta</taxon>
        <taxon>Magnoliopsida</taxon>
        <taxon>Liliopsida</taxon>
        <taxon>Poales</taxon>
        <taxon>Poaceae</taxon>
        <taxon>PACMAD clade</taxon>
        <taxon>Panicoideae</taxon>
        <taxon>Andropogonodae</taxon>
        <taxon>Andropogoneae</taxon>
        <taxon>Tripsacinae</taxon>
        <taxon>Zea</taxon>
    </lineage>
</organism>
<dbReference type="Pfam" id="PF13966">
    <property type="entry name" value="zf-RVT"/>
    <property type="match status" value="1"/>
</dbReference>
<protein>
    <recommendedName>
        <fullName evidence="1">Reverse transcriptase zinc-binding domain-containing protein</fullName>
    </recommendedName>
</protein>
<evidence type="ECO:0000259" key="1">
    <source>
        <dbReference type="Pfam" id="PF13966"/>
    </source>
</evidence>
<name>A0A1D6L9C4_MAIZE</name>